<evidence type="ECO:0000256" key="1">
    <source>
        <dbReference type="SAM" id="Coils"/>
    </source>
</evidence>
<proteinExistence type="predicted"/>
<accession>A0A9N9D8P7</accession>
<sequence>MEIKDEIDYFVENVNKQIDDFKEFVSSKLKESCEVKEAKSLMKMLNTKISELELKLNKLTKVYVEELFKIKSLNNILYRLKDFISNKKSEIGNKIIDEGGMKSLCSEIFGLIIDRLKITGHIGNEKIMECLFDENGEFKKEIAKSIHTNKDLKRNIIEPLVQNFIKIIEEIEIKYVLSVKDYIEFIKKLWISKSAGFEKVLKRELINNGYDKDHSQNVVQSYFKDRNFAELDEELTKDFFEQLTKLKEFENDQNQWKSKIKELMIHFDKRLIMVTDFLISLNNFHRMHDPKKIIEKIKENIGYPCDVQKADQNIYDEFIYGYVSYVKNSNENFLKYGTALLIFAIEAHDTDLIDSILLVIYQ</sequence>
<dbReference type="EMBL" id="CAJVPP010003541">
    <property type="protein sequence ID" value="CAG8632001.1"/>
    <property type="molecule type" value="Genomic_DNA"/>
</dbReference>
<evidence type="ECO:0000313" key="3">
    <source>
        <dbReference type="Proteomes" id="UP000789375"/>
    </source>
</evidence>
<feature type="coiled-coil region" evidence="1">
    <location>
        <begin position="35"/>
        <end position="62"/>
    </location>
</feature>
<gene>
    <name evidence="2" type="ORF">FMOSSE_LOCUS10536</name>
</gene>
<dbReference type="Proteomes" id="UP000789375">
    <property type="component" value="Unassembled WGS sequence"/>
</dbReference>
<comment type="caution">
    <text evidence="2">The sequence shown here is derived from an EMBL/GenBank/DDBJ whole genome shotgun (WGS) entry which is preliminary data.</text>
</comment>
<organism evidence="2 3">
    <name type="scientific">Funneliformis mosseae</name>
    <name type="common">Endomycorrhizal fungus</name>
    <name type="synonym">Glomus mosseae</name>
    <dbReference type="NCBI Taxonomy" id="27381"/>
    <lineage>
        <taxon>Eukaryota</taxon>
        <taxon>Fungi</taxon>
        <taxon>Fungi incertae sedis</taxon>
        <taxon>Mucoromycota</taxon>
        <taxon>Glomeromycotina</taxon>
        <taxon>Glomeromycetes</taxon>
        <taxon>Glomerales</taxon>
        <taxon>Glomeraceae</taxon>
        <taxon>Funneliformis</taxon>
    </lineage>
</organism>
<keyword evidence="3" id="KW-1185">Reference proteome</keyword>
<dbReference type="AlphaFoldDB" id="A0A9N9D8P7"/>
<evidence type="ECO:0000313" key="2">
    <source>
        <dbReference type="EMBL" id="CAG8632001.1"/>
    </source>
</evidence>
<keyword evidence="1" id="KW-0175">Coiled coil</keyword>
<protein>
    <submittedName>
        <fullName evidence="2">11946_t:CDS:1</fullName>
    </submittedName>
</protein>
<reference evidence="2" key="1">
    <citation type="submission" date="2021-06" db="EMBL/GenBank/DDBJ databases">
        <authorList>
            <person name="Kallberg Y."/>
            <person name="Tangrot J."/>
            <person name="Rosling A."/>
        </authorList>
    </citation>
    <scope>NUCLEOTIDE SEQUENCE</scope>
    <source>
        <strain evidence="2">87-6 pot B 2015</strain>
    </source>
</reference>
<name>A0A9N9D8P7_FUNMO</name>